<evidence type="ECO:0000313" key="14">
    <source>
        <dbReference type="Proteomes" id="UP000468650"/>
    </source>
</evidence>
<feature type="transmembrane region" description="Helical" evidence="12">
    <location>
        <begin position="43"/>
        <end position="62"/>
    </location>
</feature>
<dbReference type="OrthoDB" id="9803597at2"/>
<name>A0A6N6RM07_9FLAO</name>
<comment type="similarity">
    <text evidence="2 11">Belongs to the sodium:solute symporter (SSF) (TC 2.A.21) family.</text>
</comment>
<accession>A0A6N6RM07</accession>
<keyword evidence="4" id="KW-1003">Cell membrane</keyword>
<evidence type="ECO:0000256" key="8">
    <source>
        <dbReference type="ARBA" id="ARBA00023065"/>
    </source>
</evidence>
<evidence type="ECO:0000256" key="4">
    <source>
        <dbReference type="ARBA" id="ARBA00022475"/>
    </source>
</evidence>
<evidence type="ECO:0000256" key="7">
    <source>
        <dbReference type="ARBA" id="ARBA00023053"/>
    </source>
</evidence>
<dbReference type="EMBL" id="WBVO01000001">
    <property type="protein sequence ID" value="KAB2814654.1"/>
    <property type="molecule type" value="Genomic_DNA"/>
</dbReference>
<evidence type="ECO:0000256" key="2">
    <source>
        <dbReference type="ARBA" id="ARBA00006434"/>
    </source>
</evidence>
<feature type="transmembrane region" description="Helical" evidence="12">
    <location>
        <begin position="269"/>
        <end position="294"/>
    </location>
</feature>
<feature type="transmembrane region" description="Helical" evidence="12">
    <location>
        <begin position="6"/>
        <end position="22"/>
    </location>
</feature>
<dbReference type="InterPro" id="IPR001734">
    <property type="entry name" value="Na/solute_symporter"/>
</dbReference>
<feature type="transmembrane region" description="Helical" evidence="12">
    <location>
        <begin position="229"/>
        <end position="248"/>
    </location>
</feature>
<keyword evidence="8" id="KW-0406">Ion transport</keyword>
<feature type="transmembrane region" description="Helical" evidence="12">
    <location>
        <begin position="388"/>
        <end position="411"/>
    </location>
</feature>
<dbReference type="PANTHER" id="PTHR42985:SF47">
    <property type="entry name" value="INTEGRAL MEMBRANE TRANSPORT PROTEIN"/>
    <property type="match status" value="1"/>
</dbReference>
<sequence length="575" mass="64229">MHLVDWLVLGGTLVLIVLFGIYKSRNQNLNGFLRGEEMSWSTIGLSIMATQASAITFLSTPGQAYEDGMGFVQFYFGLPIAIVIICAFFLPIYYKLKVYTAYEYLEGRFDLRTRLLTALLFLVSRGLAAGITIYAPAIILSKIMQWNLQMTILIVGILVVLYTVSGGTKAVSMTQRWQMTIILAGMVLAFGIIVWKLPDSMSFTDSIDLAGVLGKMEIINTDLDFENRYTIWSGLTGGLFLALSYFGTDQSQVQRYLGGKSLKESRIGLIFNGLFKVPMQFFILLVGVMVFIFYQVNIPPVVFNTAGIEKAEEMGFGGQVEIHEERFRDIQMQKQEAVAKWLNADAAHRMEYEEDILHFDHAAEIERREMKRFLERVDEDIETEDSDYIFLTFIMDHMPIGIVGLLLAVILSAAMSSTAGELNALASTTVVDFYNRLRSPKSEDEEEEEINEAATLSVSKLFTALWGMLAIVIALSAQLVDNLIELVNILGSLFYGTILGIFLIAFFFKKIKAKALFPAAVIAELTVLTVHILNVMDVIELGYLMYNVIGCGVVIGLAILLHMTISSELNDPIEE</sequence>
<comment type="caution">
    <text evidence="13">The sequence shown here is derived from an EMBL/GenBank/DDBJ whole genome shotgun (WGS) entry which is preliminary data.</text>
</comment>
<dbReference type="PROSITE" id="PS50283">
    <property type="entry name" value="NA_SOLUT_SYMP_3"/>
    <property type="match status" value="1"/>
</dbReference>
<dbReference type="GO" id="GO:0006814">
    <property type="term" value="P:sodium ion transport"/>
    <property type="evidence" value="ECO:0007669"/>
    <property type="project" value="UniProtKB-KW"/>
</dbReference>
<feature type="transmembrane region" description="Helical" evidence="12">
    <location>
        <begin position="515"/>
        <end position="535"/>
    </location>
</feature>
<dbReference type="AlphaFoldDB" id="A0A6N6RM07"/>
<dbReference type="GO" id="GO:0015293">
    <property type="term" value="F:symporter activity"/>
    <property type="evidence" value="ECO:0007669"/>
    <property type="project" value="TreeGrafter"/>
</dbReference>
<organism evidence="13 14">
    <name type="scientific">Phaeocystidibacter luteus</name>
    <dbReference type="NCBI Taxonomy" id="911197"/>
    <lineage>
        <taxon>Bacteria</taxon>
        <taxon>Pseudomonadati</taxon>
        <taxon>Bacteroidota</taxon>
        <taxon>Flavobacteriia</taxon>
        <taxon>Flavobacteriales</taxon>
        <taxon>Phaeocystidibacteraceae</taxon>
        <taxon>Phaeocystidibacter</taxon>
    </lineage>
</organism>
<feature type="transmembrane region" description="Helical" evidence="12">
    <location>
        <begin position="486"/>
        <end position="508"/>
    </location>
</feature>
<feature type="transmembrane region" description="Helical" evidence="12">
    <location>
        <begin position="461"/>
        <end position="480"/>
    </location>
</feature>
<keyword evidence="6 12" id="KW-1133">Transmembrane helix</keyword>
<evidence type="ECO:0000256" key="11">
    <source>
        <dbReference type="RuleBase" id="RU362091"/>
    </source>
</evidence>
<feature type="transmembrane region" description="Helical" evidence="12">
    <location>
        <begin position="74"/>
        <end position="94"/>
    </location>
</feature>
<keyword evidence="5 12" id="KW-0812">Transmembrane</keyword>
<keyword evidence="10" id="KW-0739">Sodium transport</keyword>
<evidence type="ECO:0000256" key="10">
    <source>
        <dbReference type="ARBA" id="ARBA00023201"/>
    </source>
</evidence>
<dbReference type="CDD" id="cd11494">
    <property type="entry name" value="SLC5sbd_NIS-like_u2"/>
    <property type="match status" value="1"/>
</dbReference>
<dbReference type="InterPro" id="IPR051163">
    <property type="entry name" value="Sodium:Solute_Symporter_SSF"/>
</dbReference>
<evidence type="ECO:0000256" key="12">
    <source>
        <dbReference type="SAM" id="Phobius"/>
    </source>
</evidence>
<evidence type="ECO:0000256" key="1">
    <source>
        <dbReference type="ARBA" id="ARBA00004651"/>
    </source>
</evidence>
<evidence type="ECO:0000256" key="6">
    <source>
        <dbReference type="ARBA" id="ARBA00022989"/>
    </source>
</evidence>
<proteinExistence type="inferred from homology"/>
<evidence type="ECO:0000256" key="9">
    <source>
        <dbReference type="ARBA" id="ARBA00023136"/>
    </source>
</evidence>
<comment type="subcellular location">
    <subcellularLocation>
        <location evidence="1">Cell membrane</location>
        <topology evidence="1">Multi-pass membrane protein</topology>
    </subcellularLocation>
</comment>
<dbReference type="PANTHER" id="PTHR42985">
    <property type="entry name" value="SODIUM-COUPLED MONOCARBOXYLATE TRANSPORTER"/>
    <property type="match status" value="1"/>
</dbReference>
<dbReference type="Proteomes" id="UP000468650">
    <property type="component" value="Unassembled WGS sequence"/>
</dbReference>
<keyword evidence="3" id="KW-0813">Transport</keyword>
<keyword evidence="9 12" id="KW-0472">Membrane</keyword>
<evidence type="ECO:0000256" key="5">
    <source>
        <dbReference type="ARBA" id="ARBA00022692"/>
    </source>
</evidence>
<evidence type="ECO:0000313" key="13">
    <source>
        <dbReference type="EMBL" id="KAB2814654.1"/>
    </source>
</evidence>
<reference evidence="13 14" key="1">
    <citation type="submission" date="2019-09" db="EMBL/GenBank/DDBJ databases">
        <title>Genomes of family Cryomorphaceae.</title>
        <authorList>
            <person name="Bowman J.P."/>
        </authorList>
    </citation>
    <scope>NUCLEOTIDE SEQUENCE [LARGE SCALE GENOMIC DNA]</scope>
    <source>
        <strain evidence="13 14">LMG 25704</strain>
    </source>
</reference>
<dbReference type="InterPro" id="IPR038377">
    <property type="entry name" value="Na/Glc_symporter_sf"/>
</dbReference>
<gene>
    <name evidence="13" type="ORF">F8C67_02620</name>
</gene>
<feature type="transmembrane region" description="Helical" evidence="12">
    <location>
        <begin position="541"/>
        <end position="561"/>
    </location>
</feature>
<dbReference type="GO" id="GO:0005886">
    <property type="term" value="C:plasma membrane"/>
    <property type="evidence" value="ECO:0007669"/>
    <property type="project" value="UniProtKB-SubCell"/>
</dbReference>
<keyword evidence="14" id="KW-1185">Reference proteome</keyword>
<dbReference type="Pfam" id="PF00474">
    <property type="entry name" value="SSF"/>
    <property type="match status" value="2"/>
</dbReference>
<dbReference type="Gene3D" id="1.20.1730.10">
    <property type="entry name" value="Sodium/glucose cotransporter"/>
    <property type="match status" value="1"/>
</dbReference>
<feature type="transmembrane region" description="Helical" evidence="12">
    <location>
        <begin position="115"/>
        <end position="140"/>
    </location>
</feature>
<keyword evidence="7" id="KW-0915">Sodium</keyword>
<evidence type="ECO:0000256" key="3">
    <source>
        <dbReference type="ARBA" id="ARBA00022448"/>
    </source>
</evidence>
<feature type="transmembrane region" description="Helical" evidence="12">
    <location>
        <begin position="146"/>
        <end position="165"/>
    </location>
</feature>
<dbReference type="RefSeq" id="WP_151666233.1">
    <property type="nucleotide sequence ID" value="NZ_WBVO01000001.1"/>
</dbReference>
<protein>
    <submittedName>
        <fullName evidence="13">Sodium:solute symporter</fullName>
    </submittedName>
</protein>
<feature type="transmembrane region" description="Helical" evidence="12">
    <location>
        <begin position="177"/>
        <end position="195"/>
    </location>
</feature>